<feature type="coiled-coil region" evidence="1">
    <location>
        <begin position="38"/>
        <end position="100"/>
    </location>
</feature>
<dbReference type="AlphaFoldDB" id="A0A4Y2D5T0"/>
<dbReference type="SUPFAM" id="SSF56672">
    <property type="entry name" value="DNA/RNA polymerases"/>
    <property type="match status" value="1"/>
</dbReference>
<name>A0A4Y2D5T0_ARAVE</name>
<reference evidence="2 3" key="1">
    <citation type="journal article" date="2019" name="Sci. Rep.">
        <title>Orb-weaving spider Araneus ventricosus genome elucidates the spidroin gene catalogue.</title>
        <authorList>
            <person name="Kono N."/>
            <person name="Nakamura H."/>
            <person name="Ohtoshi R."/>
            <person name="Moran D.A.P."/>
            <person name="Shinohara A."/>
            <person name="Yoshida Y."/>
            <person name="Fujiwara M."/>
            <person name="Mori M."/>
            <person name="Tomita M."/>
            <person name="Arakawa K."/>
        </authorList>
    </citation>
    <scope>NUCLEOTIDE SEQUENCE [LARGE SCALE GENOMIC DNA]</scope>
</reference>
<evidence type="ECO:0000256" key="1">
    <source>
        <dbReference type="SAM" id="Coils"/>
    </source>
</evidence>
<organism evidence="2 3">
    <name type="scientific">Araneus ventricosus</name>
    <name type="common">Orbweaver spider</name>
    <name type="synonym">Epeira ventricosa</name>
    <dbReference type="NCBI Taxonomy" id="182803"/>
    <lineage>
        <taxon>Eukaryota</taxon>
        <taxon>Metazoa</taxon>
        <taxon>Ecdysozoa</taxon>
        <taxon>Arthropoda</taxon>
        <taxon>Chelicerata</taxon>
        <taxon>Arachnida</taxon>
        <taxon>Araneae</taxon>
        <taxon>Araneomorphae</taxon>
        <taxon>Entelegynae</taxon>
        <taxon>Araneoidea</taxon>
        <taxon>Araneidae</taxon>
        <taxon>Araneus</taxon>
    </lineage>
</organism>
<accession>A0A4Y2D5T0</accession>
<keyword evidence="1" id="KW-0175">Coiled coil</keyword>
<dbReference type="InterPro" id="IPR043502">
    <property type="entry name" value="DNA/RNA_pol_sf"/>
</dbReference>
<dbReference type="InterPro" id="IPR005312">
    <property type="entry name" value="DUF1759"/>
</dbReference>
<gene>
    <name evidence="2" type="ORF">AVEN_13566_1</name>
</gene>
<protein>
    <submittedName>
        <fullName evidence="2">Uncharacterized protein</fullName>
    </submittedName>
</protein>
<dbReference type="Proteomes" id="UP000499080">
    <property type="component" value="Unassembled WGS sequence"/>
</dbReference>
<dbReference type="Pfam" id="PF03564">
    <property type="entry name" value="DUF1759"/>
    <property type="match status" value="1"/>
</dbReference>
<dbReference type="GO" id="GO:0071897">
    <property type="term" value="P:DNA biosynthetic process"/>
    <property type="evidence" value="ECO:0007669"/>
    <property type="project" value="UniProtKB-ARBA"/>
</dbReference>
<dbReference type="InterPro" id="IPR008042">
    <property type="entry name" value="Retrotrans_Pao"/>
</dbReference>
<proteinExistence type="predicted"/>
<evidence type="ECO:0000313" key="3">
    <source>
        <dbReference type="Proteomes" id="UP000499080"/>
    </source>
</evidence>
<dbReference type="EMBL" id="BGPR01000298">
    <property type="protein sequence ID" value="GBM11328.1"/>
    <property type="molecule type" value="Genomic_DNA"/>
</dbReference>
<comment type="caution">
    <text evidence="2">The sequence shown here is derived from an EMBL/GenBank/DDBJ whole genome shotgun (WGS) entry which is preliminary data.</text>
</comment>
<dbReference type="Pfam" id="PF05380">
    <property type="entry name" value="Peptidase_A17"/>
    <property type="match status" value="1"/>
</dbReference>
<keyword evidence="3" id="KW-1185">Reference proteome</keyword>
<sequence length="1187" mass="135917">MDALKTKRKSLRTSFTATANKLKECLAKKEDAKDGDKVRALNSQLEDKFLRLDEIQNKISSLLLENTDTAAEYETDFQAAEDYRDNFLELKSKLETLLNKDSGSFLESSSELDVVKLNLPKFELKMFSGDPKEFLTFWSIFSKIHDSEELTAIGKFQYLYQSMVPDSRAARLISSFPITTENYPKAVEQLKLRFGREDLLVQIYVRDLLSLVLKNATTGKNAPDLATLYDMLETKLRALESLGRTKEKFADFLEPLVESCLPENVLRAWERSRISESTEDATSQRSLEKLMCFLRHEVESEEMIRLAREGFGKDRGSGAIRKDCQKSVYKDEPTAATLISSTTGAKLNCIFCDRPHLSQDCQRLSDMSYEDRKSQVIRKRCCLVCLQVGHLAKRCHSSVRCLICKRRHYPLLCPDLRKEKESNLSSKDRTADTEQRSTETLLTNLPSEHEIYLKTIMIRLRNRDKEVCVRALLDDGSQRSYIERNLAAELFLSSSGREIFSQGLFGGGISPASEHKRYMVNVESLNRKYSTPLSLLEQQKICSTLPRIHDRKLLSELASRGIKLTDVGRDSPPIRVLLGADILGSILTGRIEVLSSGVSAVETLLGWTILGLGKKKEVVNLVTLSLQNMDVPKMWDLEVLGITDPIEKINESLLEEETLTHFKETISICEDQRYEVALPWLAGHPALYDKYDAAESILRTATKRLINENYFEAYNNVFKQWEEEGVIADVKQAFLQIRLRTEDRDVLRFLWWENTGCSEIRIYRHCRVVFGVSSSPFLLNATISYHLEREKFQTESLRKTIGHLKEGFYVDNLVTSVNDATELEQLKSQSIEIMKEGAFELRCWASNDSKEDQDKQMVLGLSWDVVSDELSCKLPANTDCTQGKPVTKRVLLSVINSVYDPIGFTASALLLPKLLMQEAWRGKIGWDEVLPVELEHKYRLWEKTMHFMSKGSIFRRLFAENYDDFTLHIFTDASAYAYATCAFLRCEFKGKVTVKLIAAKARLAPMKKSTIPRLELLGAALGARLAETVDSILRTASKTYFWCDSMVVLSWIKKKEPWNTFVGNRVKEIRDLTNIDDWRHVPGEVNPADLATRCCDWSDLLQSKWWEGPSWLYNNEESWPCSEVSETPDEAFLERHKTVVTNLATGNEVRFGDRFLYFSSYKKILRMTAYVLRFCNNIKRNSPKLVN</sequence>
<dbReference type="PANTHER" id="PTHR47331">
    <property type="entry name" value="PHD-TYPE DOMAIN-CONTAINING PROTEIN"/>
    <property type="match status" value="1"/>
</dbReference>
<dbReference type="OrthoDB" id="5967017at2759"/>
<evidence type="ECO:0000313" key="2">
    <source>
        <dbReference type="EMBL" id="GBM11328.1"/>
    </source>
</evidence>